<dbReference type="Gene3D" id="3.40.630.10">
    <property type="entry name" value="Zn peptidases"/>
    <property type="match status" value="1"/>
</dbReference>
<keyword evidence="8" id="KW-0479">Metal-binding</keyword>
<keyword evidence="8" id="KW-0464">Manganese</keyword>
<evidence type="ECO:0000256" key="3">
    <source>
        <dbReference type="ARBA" id="ARBA00009528"/>
    </source>
</evidence>
<organism evidence="10 11">
    <name type="scientific">Paenibacillus alvei</name>
    <name type="common">Bacillus alvei</name>
    <dbReference type="NCBI Taxonomy" id="44250"/>
    <lineage>
        <taxon>Bacteria</taxon>
        <taxon>Bacillati</taxon>
        <taxon>Bacillota</taxon>
        <taxon>Bacilli</taxon>
        <taxon>Bacillales</taxon>
        <taxon>Paenibacillaceae</taxon>
        <taxon>Paenibacillus</taxon>
    </lineage>
</organism>
<dbReference type="InterPro" id="IPR000819">
    <property type="entry name" value="Peptidase_M17_C"/>
</dbReference>
<dbReference type="NCBIfam" id="NF002083">
    <property type="entry name" value="PRK00913.3-5"/>
    <property type="match status" value="1"/>
</dbReference>
<sequence>MKLANATWMDDVQVQAQALASAQIEADAVVVIGTKAEFENGSGFPGAGACAAAVRSGLFEADCCKAYVVATGEEKAPVLIAVGRKEEALTEKQVRLSLAEAARVAVKHRLSRVAVIVPEQLVQADAAAAQSFAHMMVEGFLLGAYQRVTYKKDAKPAHTFASLTLYAAELATEAWNEGIKSGQAYALGTTYARDLTNLPGNVLVPSTLAEQALELAEQFGFEAHVLDEKQIEEKGMGGLLGVGKGSVNPPRMIVLKYQGTDEWTDVYGIVGKGITFDTGGISLKRAANMDEMICDMGGAAAMLGTMSVIGRLRPQKNVICVIASAENMPAGNALKPGDVITSYSGRTIEVLNTDAEGRLVLADGMTYAKELGASKLIDAATLTGAVGVALGSITTGVVTNNDAFYDTFKSAASRTNELVWQLPSNQEYWDMLKSDVADLRNSIPGGAGTITAGLFVGTFADELPWIHLDIAGTAFLGSSRGVDPKGGTGVMVRTIAETILA</sequence>
<keyword evidence="6 8" id="KW-0378">Hydrolase</keyword>
<feature type="binding site" evidence="8">
    <location>
        <position position="277"/>
    </location>
    <ligand>
        <name>Mn(2+)</name>
        <dbReference type="ChEBI" id="CHEBI:29035"/>
        <label>2</label>
    </ligand>
</feature>
<dbReference type="Pfam" id="PF02789">
    <property type="entry name" value="Peptidase_M17_N"/>
    <property type="match status" value="1"/>
</dbReference>
<evidence type="ECO:0000256" key="7">
    <source>
        <dbReference type="ARBA" id="ARBA00049972"/>
    </source>
</evidence>
<feature type="binding site" evidence="8">
    <location>
        <position position="356"/>
    </location>
    <ligand>
        <name>Mn(2+)</name>
        <dbReference type="ChEBI" id="CHEBI:29035"/>
        <label>1</label>
    </ligand>
</feature>
<proteinExistence type="inferred from homology"/>
<keyword evidence="8" id="KW-0963">Cytoplasm</keyword>
<dbReference type="AlphaFoldDB" id="A0A383REU7"/>
<comment type="cofactor">
    <cofactor evidence="8">
        <name>Mn(2+)</name>
        <dbReference type="ChEBI" id="CHEBI:29035"/>
    </cofactor>
    <text evidence="8">Binds 2 manganese ions per subunit.</text>
</comment>
<comment type="similarity">
    <text evidence="3 8">Belongs to the peptidase M17 family.</text>
</comment>
<evidence type="ECO:0000256" key="1">
    <source>
        <dbReference type="ARBA" id="ARBA00000135"/>
    </source>
</evidence>
<comment type="catalytic activity">
    <reaction evidence="1 8">
        <text>Release of an N-terminal amino acid, Xaa-|-Yaa-, in which Xaa is preferably Leu, but may be other amino acids including Pro although not Arg or Lys, and Yaa may be Pro. Amino acid amides and methyl esters are also readily hydrolyzed, but rates on arylamides are exceedingly low.</text>
        <dbReference type="EC" id="3.4.11.1"/>
    </reaction>
</comment>
<evidence type="ECO:0000256" key="6">
    <source>
        <dbReference type="ARBA" id="ARBA00022801"/>
    </source>
</evidence>
<evidence type="ECO:0000259" key="9">
    <source>
        <dbReference type="PROSITE" id="PS00631"/>
    </source>
</evidence>
<feature type="active site" evidence="8">
    <location>
        <position position="284"/>
    </location>
</feature>
<dbReference type="GO" id="GO:0070006">
    <property type="term" value="F:metalloaminopeptidase activity"/>
    <property type="evidence" value="ECO:0007669"/>
    <property type="project" value="InterPro"/>
</dbReference>
<keyword evidence="4 8" id="KW-0031">Aminopeptidase</keyword>
<dbReference type="InterPro" id="IPR023042">
    <property type="entry name" value="Peptidase_M17_leu_NH2_pept"/>
</dbReference>
<reference evidence="11" key="1">
    <citation type="submission" date="2018-08" db="EMBL/GenBank/DDBJ databases">
        <authorList>
            <person name="Chevrot R."/>
        </authorList>
    </citation>
    <scope>NUCLEOTIDE SEQUENCE [LARGE SCALE GENOMIC DNA]</scope>
</reference>
<name>A0A383REU7_PAEAL</name>
<dbReference type="NCBIfam" id="NF002073">
    <property type="entry name" value="PRK00913.1-2"/>
    <property type="match status" value="1"/>
</dbReference>
<dbReference type="EC" id="3.4.11.10" evidence="8"/>
<dbReference type="CDD" id="cd00433">
    <property type="entry name" value="Peptidase_M17"/>
    <property type="match status" value="1"/>
</dbReference>
<dbReference type="SUPFAM" id="SSF53187">
    <property type="entry name" value="Zn-dependent exopeptidases"/>
    <property type="match status" value="1"/>
</dbReference>
<dbReference type="RefSeq" id="WP_138187422.1">
    <property type="nucleotide sequence ID" value="NZ_LS992241.1"/>
</dbReference>
<evidence type="ECO:0000256" key="2">
    <source>
        <dbReference type="ARBA" id="ARBA00000967"/>
    </source>
</evidence>
<evidence type="ECO:0000256" key="4">
    <source>
        <dbReference type="ARBA" id="ARBA00022438"/>
    </source>
</evidence>
<dbReference type="PANTHER" id="PTHR11963">
    <property type="entry name" value="LEUCINE AMINOPEPTIDASE-RELATED"/>
    <property type="match status" value="1"/>
</dbReference>
<evidence type="ECO:0000256" key="8">
    <source>
        <dbReference type="HAMAP-Rule" id="MF_00181"/>
    </source>
</evidence>
<dbReference type="InterPro" id="IPR043472">
    <property type="entry name" value="Macro_dom-like"/>
</dbReference>
<dbReference type="PANTHER" id="PTHR11963:SF23">
    <property type="entry name" value="CYTOSOL AMINOPEPTIDASE"/>
    <property type="match status" value="1"/>
</dbReference>
<feature type="active site" evidence="8">
    <location>
        <position position="358"/>
    </location>
</feature>
<evidence type="ECO:0000313" key="11">
    <source>
        <dbReference type="Proteomes" id="UP000304148"/>
    </source>
</evidence>
<feature type="binding site" evidence="8">
    <location>
        <position position="356"/>
    </location>
    <ligand>
        <name>Mn(2+)</name>
        <dbReference type="ChEBI" id="CHEBI:29035"/>
        <label>2</label>
    </ligand>
</feature>
<feature type="binding site" evidence="8">
    <location>
        <position position="272"/>
    </location>
    <ligand>
        <name>Mn(2+)</name>
        <dbReference type="ChEBI" id="CHEBI:29035"/>
        <label>2</label>
    </ligand>
</feature>
<dbReference type="SUPFAM" id="SSF52949">
    <property type="entry name" value="Macro domain-like"/>
    <property type="match status" value="1"/>
</dbReference>
<evidence type="ECO:0000313" key="10">
    <source>
        <dbReference type="EMBL" id="SYX85605.1"/>
    </source>
</evidence>
<dbReference type="EMBL" id="LS992241">
    <property type="protein sequence ID" value="SYX85605.1"/>
    <property type="molecule type" value="Genomic_DNA"/>
</dbReference>
<keyword evidence="5 8" id="KW-0645">Protease</keyword>
<dbReference type="PROSITE" id="PS00631">
    <property type="entry name" value="CYTOSOL_AP"/>
    <property type="match status" value="1"/>
</dbReference>
<feature type="binding site" evidence="8">
    <location>
        <position position="354"/>
    </location>
    <ligand>
        <name>Mn(2+)</name>
        <dbReference type="ChEBI" id="CHEBI:29035"/>
        <label>1</label>
    </ligand>
</feature>
<evidence type="ECO:0000256" key="5">
    <source>
        <dbReference type="ARBA" id="ARBA00022670"/>
    </source>
</evidence>
<dbReference type="InterPro" id="IPR011356">
    <property type="entry name" value="Leucine_aapep/pepB"/>
</dbReference>
<dbReference type="Pfam" id="PF00883">
    <property type="entry name" value="Peptidase_M17"/>
    <property type="match status" value="1"/>
</dbReference>
<dbReference type="EC" id="3.4.11.1" evidence="8"/>
<dbReference type="Proteomes" id="UP000304148">
    <property type="component" value="Chromosome"/>
</dbReference>
<gene>
    <name evidence="8 10" type="primary">pepA</name>
    <name evidence="10" type="ORF">PBLR_14027</name>
</gene>
<dbReference type="InterPro" id="IPR008283">
    <property type="entry name" value="Peptidase_M17_N"/>
</dbReference>
<dbReference type="GO" id="GO:0005737">
    <property type="term" value="C:cytoplasm"/>
    <property type="evidence" value="ECO:0007669"/>
    <property type="project" value="UniProtKB-SubCell"/>
</dbReference>
<comment type="function">
    <text evidence="7 8">Presumably involved in the processing and regular turnover of intracellular proteins. Catalyzes the removal of unsubstituted N-terminal amino acids from various peptides.</text>
</comment>
<feature type="binding site" evidence="8">
    <location>
        <position position="277"/>
    </location>
    <ligand>
        <name>Mn(2+)</name>
        <dbReference type="ChEBI" id="CHEBI:29035"/>
        <label>1</label>
    </ligand>
</feature>
<feature type="binding site" evidence="8">
    <location>
        <position position="295"/>
    </location>
    <ligand>
        <name>Mn(2+)</name>
        <dbReference type="ChEBI" id="CHEBI:29035"/>
        <label>2</label>
    </ligand>
</feature>
<dbReference type="GO" id="GO:0030145">
    <property type="term" value="F:manganese ion binding"/>
    <property type="evidence" value="ECO:0007669"/>
    <property type="project" value="UniProtKB-UniRule"/>
</dbReference>
<dbReference type="HAMAP" id="MF_00181">
    <property type="entry name" value="Cytosol_peptidase_M17"/>
    <property type="match status" value="1"/>
</dbReference>
<dbReference type="Gene3D" id="3.40.220.10">
    <property type="entry name" value="Leucine Aminopeptidase, subunit E, domain 1"/>
    <property type="match status" value="1"/>
</dbReference>
<comment type="catalytic activity">
    <reaction evidence="2 8">
        <text>Release of an N-terminal amino acid, preferentially leucine, but not glutamic or aspartic acids.</text>
        <dbReference type="EC" id="3.4.11.10"/>
    </reaction>
</comment>
<feature type="domain" description="Cytosol aminopeptidase" evidence="9">
    <location>
        <begin position="352"/>
        <end position="359"/>
    </location>
</feature>
<comment type="subcellular location">
    <subcellularLocation>
        <location evidence="8">Cytoplasm</location>
    </subcellularLocation>
</comment>
<dbReference type="GO" id="GO:0006508">
    <property type="term" value="P:proteolysis"/>
    <property type="evidence" value="ECO:0007669"/>
    <property type="project" value="UniProtKB-KW"/>
</dbReference>
<accession>A0A383REU7</accession>
<dbReference type="PRINTS" id="PR00481">
    <property type="entry name" value="LAMNOPPTDASE"/>
</dbReference>
<protein>
    <recommendedName>
        <fullName evidence="8">Probable cytosol aminopeptidase</fullName>
        <ecNumber evidence="8">3.4.11.1</ecNumber>
    </recommendedName>
    <alternativeName>
        <fullName evidence="8">Leucine aminopeptidase</fullName>
        <shortName evidence="8">LAP</shortName>
        <ecNumber evidence="8">3.4.11.10</ecNumber>
    </alternativeName>
    <alternativeName>
        <fullName evidence="8">Leucyl aminopeptidase</fullName>
    </alternativeName>
</protein>